<accession>A0AAV5AFW3</accession>
<comment type="similarity">
    <text evidence="2">Belongs to the class-I pyridoxal-phosphate-dependent aminotransferase family.</text>
</comment>
<dbReference type="PANTHER" id="PTHR42790:SF1">
    <property type="entry name" value="AROMATIC AMINO ACID AMINOTRANSFERASE, HYPOTHETICAL (EUROFUNG)"/>
    <property type="match status" value="1"/>
</dbReference>
<dbReference type="Pfam" id="PF00155">
    <property type="entry name" value="Aminotran_1_2"/>
    <property type="match status" value="1"/>
</dbReference>
<evidence type="ECO:0000256" key="3">
    <source>
        <dbReference type="ARBA" id="ARBA00022576"/>
    </source>
</evidence>
<proteinExistence type="inferred from homology"/>
<evidence type="ECO:0000256" key="2">
    <source>
        <dbReference type="ARBA" id="ARBA00007441"/>
    </source>
</evidence>
<evidence type="ECO:0000256" key="1">
    <source>
        <dbReference type="ARBA" id="ARBA00001933"/>
    </source>
</evidence>
<dbReference type="Proteomes" id="UP001050691">
    <property type="component" value="Unassembled WGS sequence"/>
</dbReference>
<dbReference type="Gene3D" id="3.90.1150.10">
    <property type="entry name" value="Aspartate Aminotransferase, domain 1"/>
    <property type="match status" value="1"/>
</dbReference>
<comment type="caution">
    <text evidence="7">The sequence shown here is derived from an EMBL/GenBank/DDBJ whole genome shotgun (WGS) entry which is preliminary data.</text>
</comment>
<dbReference type="CDD" id="cd00609">
    <property type="entry name" value="AAT_like"/>
    <property type="match status" value="1"/>
</dbReference>
<dbReference type="InterPro" id="IPR015424">
    <property type="entry name" value="PyrdxlP-dep_Trfase"/>
</dbReference>
<dbReference type="SUPFAM" id="SSF53383">
    <property type="entry name" value="PLP-dependent transferases"/>
    <property type="match status" value="1"/>
</dbReference>
<feature type="domain" description="Aminotransferase class I/classII large" evidence="6">
    <location>
        <begin position="158"/>
        <end position="241"/>
    </location>
</feature>
<dbReference type="Gene3D" id="3.40.640.10">
    <property type="entry name" value="Type I PLP-dependent aspartate aminotransferase-like (Major domain)"/>
    <property type="match status" value="1"/>
</dbReference>
<dbReference type="InterPro" id="IPR050859">
    <property type="entry name" value="Class-I_PLP-dep_aminotransf"/>
</dbReference>
<dbReference type="InterPro" id="IPR015421">
    <property type="entry name" value="PyrdxlP-dep_Trfase_major"/>
</dbReference>
<keyword evidence="3" id="KW-0032">Aminotransferase</keyword>
<keyword evidence="5" id="KW-0663">Pyridoxal phosphate</keyword>
<dbReference type="EMBL" id="BPWL01000006">
    <property type="protein sequence ID" value="GJJ11574.1"/>
    <property type="molecule type" value="Genomic_DNA"/>
</dbReference>
<evidence type="ECO:0000313" key="8">
    <source>
        <dbReference type="Proteomes" id="UP001050691"/>
    </source>
</evidence>
<dbReference type="GO" id="GO:0008483">
    <property type="term" value="F:transaminase activity"/>
    <property type="evidence" value="ECO:0007669"/>
    <property type="project" value="UniProtKB-KW"/>
</dbReference>
<keyword evidence="8" id="KW-1185">Reference proteome</keyword>
<protein>
    <recommendedName>
        <fullName evidence="6">Aminotransferase class I/classII large domain-containing protein</fullName>
    </recommendedName>
</protein>
<dbReference type="InterPro" id="IPR004839">
    <property type="entry name" value="Aminotransferase_I/II_large"/>
</dbReference>
<reference evidence="7" key="1">
    <citation type="submission" date="2021-10" db="EMBL/GenBank/DDBJ databases">
        <title>De novo Genome Assembly of Clathrus columnatus (Basidiomycota, Fungi) Using Illumina and Nanopore Sequence Data.</title>
        <authorList>
            <person name="Ogiso-Tanaka E."/>
            <person name="Itagaki H."/>
            <person name="Hosoya T."/>
            <person name="Hosaka K."/>
        </authorList>
    </citation>
    <scope>NUCLEOTIDE SEQUENCE</scope>
    <source>
        <strain evidence="7">MO-923</strain>
    </source>
</reference>
<dbReference type="InterPro" id="IPR015422">
    <property type="entry name" value="PyrdxlP-dep_Trfase_small"/>
</dbReference>
<organism evidence="7 8">
    <name type="scientific">Clathrus columnatus</name>
    <dbReference type="NCBI Taxonomy" id="1419009"/>
    <lineage>
        <taxon>Eukaryota</taxon>
        <taxon>Fungi</taxon>
        <taxon>Dikarya</taxon>
        <taxon>Basidiomycota</taxon>
        <taxon>Agaricomycotina</taxon>
        <taxon>Agaricomycetes</taxon>
        <taxon>Phallomycetidae</taxon>
        <taxon>Phallales</taxon>
        <taxon>Clathraceae</taxon>
        <taxon>Clathrus</taxon>
    </lineage>
</organism>
<evidence type="ECO:0000256" key="4">
    <source>
        <dbReference type="ARBA" id="ARBA00022679"/>
    </source>
</evidence>
<evidence type="ECO:0000313" key="7">
    <source>
        <dbReference type="EMBL" id="GJJ11574.1"/>
    </source>
</evidence>
<comment type="cofactor">
    <cofactor evidence="1">
        <name>pyridoxal 5'-phosphate</name>
        <dbReference type="ChEBI" id="CHEBI:597326"/>
    </cofactor>
</comment>
<dbReference type="GO" id="GO:0030170">
    <property type="term" value="F:pyridoxal phosphate binding"/>
    <property type="evidence" value="ECO:0007669"/>
    <property type="project" value="InterPro"/>
</dbReference>
<evidence type="ECO:0000259" key="6">
    <source>
        <dbReference type="Pfam" id="PF00155"/>
    </source>
</evidence>
<sequence>MSGEKIPSLPNSIDLSHHLSSLAKARVLSPLKRLQKIKPKPGTISMSGGHPDPTLFPIENLHIDALLSNSFATKNGKNSSFLEWIWSKIGTRASPKTETYTVNKFGVKSEDIDLAHALQYSGAGGMIQLQEFAREFTKTVYTPAYGDWTILADCGNTDATSRCLATFCNPGDSIIVEEWTYPSFLASARPMGVKPVPVKVDGQGMMAIDLERILSTWDENVQGRRPRTMYTVPIGQNPTGAFRYIFSLYSALIVCETDIIIIEDDPYYFLQEGIYVPKSLRCAKTRTQNEDDPTVFIKSLTPSYLKAEFSVWTVSPSWIDINIMGYCTWFPDGLADVQPIVRRTIGEARRDGYSITLWFLAVTKQWGMEKYIRWLQGLQGEYTLRRDFVVDKIHELFDVSPAIGVKATFGAGLPVMTAYLKEPVSSTMEKYQATNSKTPLFSFIPPTAGMFLWIKFHIGQNIILKPGETLVEHIFVNLAEEGLLISPGAMFSVDESTIPEQEVAFRIAFSKGTQEEMSEGLKVLERVMREYSRV</sequence>
<gene>
    <name evidence="7" type="ORF">Clacol_005809</name>
</gene>
<evidence type="ECO:0000256" key="5">
    <source>
        <dbReference type="ARBA" id="ARBA00022898"/>
    </source>
</evidence>
<keyword evidence="4" id="KW-0808">Transferase</keyword>
<dbReference type="AlphaFoldDB" id="A0AAV5AFW3"/>
<dbReference type="GO" id="GO:1901605">
    <property type="term" value="P:alpha-amino acid metabolic process"/>
    <property type="evidence" value="ECO:0007669"/>
    <property type="project" value="TreeGrafter"/>
</dbReference>
<dbReference type="PANTHER" id="PTHR42790">
    <property type="entry name" value="AMINOTRANSFERASE"/>
    <property type="match status" value="1"/>
</dbReference>
<name>A0AAV5AFW3_9AGAM</name>